<reference evidence="2 3" key="1">
    <citation type="submission" date="2018-07" db="EMBL/GenBank/DDBJ databases">
        <title>Genomic Encyclopedia of Type Strains, Phase IV (KMG-IV): sequencing the most valuable type-strain genomes for metagenomic binning, comparative biology and taxonomic classification.</title>
        <authorList>
            <person name="Goeker M."/>
        </authorList>
    </citation>
    <scope>NUCLEOTIDE SEQUENCE [LARGE SCALE GENOMIC DNA]</scope>
    <source>
        <strain evidence="2 3">DSM 14364</strain>
    </source>
</reference>
<evidence type="ECO:0000313" key="2">
    <source>
        <dbReference type="EMBL" id="RDI51503.1"/>
    </source>
</evidence>
<dbReference type="Gene3D" id="3.30.420.10">
    <property type="entry name" value="Ribonuclease H-like superfamily/Ribonuclease H"/>
    <property type="match status" value="1"/>
</dbReference>
<dbReference type="EMBL" id="QQBB01000017">
    <property type="protein sequence ID" value="RDI51503.1"/>
    <property type="molecule type" value="Genomic_DNA"/>
</dbReference>
<dbReference type="RefSeq" id="WP_245571858.1">
    <property type="nucleotide sequence ID" value="NZ_QQBB01000017.1"/>
</dbReference>
<sequence length="570" mass="64637">MYSDTDQWLRIRHRILVEGVSRKQVVRDTGISINTVRKMLRYPQPVSYGPKQRTFPKLGPYIDMIRRMLKNEDVASGTPIPSPHEIYERMREQGYSGSCGTVRNYVSSLKHKERRLWEAAYDHTKLLDRRSAVTFLVRLARRTCSSKAQRALSELSTTGGPAADNTAEAYQEELSNRAAFTWMRKVLQKKISGAALRGELGGVRDLSTLLNNFYEGRLSERNRSLAVLANIRGWKADTICTFLGIDRKTYHSYLQAFGQGGAETLFAGRTAASRKLDDEGLKSLIFATLHKPPRNYGVNRTTWTMATLSHVLSDKGHPACRDTIRKIVHQAGWRWRKARIVLTSTDPDYSEKLDRLRSVLSRLQPDEAFFSIDEFGPFAVKMHGGRALTPPGELRTVPQRQKSHGCLIITAALELSQNRITHFYSEKKNTTEMIRMAEALVETCPAYRTLYLSWDAASWHMSKRLRGWIAKHNASAHLCIRPLVVTVPLPAGAQFLNVIESVFSGMARAVIHNSNYSSVNEAKAAIDRYFAERNADFEAHPKRAGEKIWRCERQPAVFSAANNCKDSNYR</sequence>
<dbReference type="InterPro" id="IPR047655">
    <property type="entry name" value="Transpos_IS630-like"/>
</dbReference>
<accession>A0A370H552</accession>
<keyword evidence="2" id="KW-0378">Hydrolase</keyword>
<organism evidence="2 3">
    <name type="scientific">Microvirga subterranea</name>
    <dbReference type="NCBI Taxonomy" id="186651"/>
    <lineage>
        <taxon>Bacteria</taxon>
        <taxon>Pseudomonadati</taxon>
        <taxon>Pseudomonadota</taxon>
        <taxon>Alphaproteobacteria</taxon>
        <taxon>Hyphomicrobiales</taxon>
        <taxon>Methylobacteriaceae</taxon>
        <taxon>Microvirga</taxon>
    </lineage>
</organism>
<dbReference type="InterPro" id="IPR036397">
    <property type="entry name" value="RNaseH_sf"/>
</dbReference>
<dbReference type="GO" id="GO:0003676">
    <property type="term" value="F:nucleic acid binding"/>
    <property type="evidence" value="ECO:0007669"/>
    <property type="project" value="InterPro"/>
</dbReference>
<feature type="domain" description="Tc1-like transposase DDE" evidence="1">
    <location>
        <begin position="371"/>
        <end position="520"/>
    </location>
</feature>
<keyword evidence="3" id="KW-1185">Reference proteome</keyword>
<comment type="caution">
    <text evidence="2">The sequence shown here is derived from an EMBL/GenBank/DDBJ whole genome shotgun (WGS) entry which is preliminary data.</text>
</comment>
<name>A0A370H552_9HYPH</name>
<dbReference type="GO" id="GO:0004519">
    <property type="term" value="F:endonuclease activity"/>
    <property type="evidence" value="ECO:0007669"/>
    <property type="project" value="UniProtKB-KW"/>
</dbReference>
<dbReference type="Proteomes" id="UP000254925">
    <property type="component" value="Unassembled WGS sequence"/>
</dbReference>
<proteinExistence type="predicted"/>
<keyword evidence="2" id="KW-0255">Endonuclease</keyword>
<evidence type="ECO:0000259" key="1">
    <source>
        <dbReference type="Pfam" id="PF13358"/>
    </source>
</evidence>
<dbReference type="AlphaFoldDB" id="A0A370H552"/>
<dbReference type="NCBIfam" id="NF033545">
    <property type="entry name" value="transpos_IS630"/>
    <property type="match status" value="1"/>
</dbReference>
<keyword evidence="2" id="KW-0540">Nuclease</keyword>
<protein>
    <submittedName>
        <fullName evidence="2">DDE superfamily endonuclease</fullName>
    </submittedName>
</protein>
<dbReference type="InterPro" id="IPR038717">
    <property type="entry name" value="Tc1-like_DDE_dom"/>
</dbReference>
<gene>
    <name evidence="2" type="ORF">DES45_11733</name>
</gene>
<evidence type="ECO:0000313" key="3">
    <source>
        <dbReference type="Proteomes" id="UP000254925"/>
    </source>
</evidence>
<dbReference type="Pfam" id="PF13358">
    <property type="entry name" value="DDE_3"/>
    <property type="match status" value="1"/>
</dbReference>